<accession>A0A7C9LHP9</accession>
<proteinExistence type="inferred from homology"/>
<dbReference type="CDD" id="cd06578">
    <property type="entry name" value="HemD"/>
    <property type="match status" value="1"/>
</dbReference>
<dbReference type="PANTHER" id="PTHR38042">
    <property type="entry name" value="UROPORPHYRINOGEN-III SYNTHASE, CHLOROPLASTIC"/>
    <property type="match status" value="1"/>
</dbReference>
<dbReference type="GO" id="GO:0006782">
    <property type="term" value="P:protoporphyrinogen IX biosynthetic process"/>
    <property type="evidence" value="ECO:0007669"/>
    <property type="project" value="UniProtKB-UniRule"/>
</dbReference>
<evidence type="ECO:0000256" key="1">
    <source>
        <dbReference type="ARBA" id="ARBA00004772"/>
    </source>
</evidence>
<evidence type="ECO:0000256" key="4">
    <source>
        <dbReference type="ARBA" id="ARBA00023239"/>
    </source>
</evidence>
<keyword evidence="4 9" id="KW-0456">Lyase</keyword>
<feature type="domain" description="Tetrapyrrole biosynthesis uroporphyrinogen III synthase" evidence="10">
    <location>
        <begin position="27"/>
        <end position="247"/>
    </location>
</feature>
<comment type="similarity">
    <text evidence="2 9">Belongs to the uroporphyrinogen-III synthase family.</text>
</comment>
<dbReference type="EMBL" id="WOXT01000001">
    <property type="protein sequence ID" value="MUV13299.1"/>
    <property type="molecule type" value="Genomic_DNA"/>
</dbReference>
<keyword evidence="12" id="KW-1185">Reference proteome</keyword>
<dbReference type="UniPathway" id="UPA00251">
    <property type="reaction ID" value="UER00320"/>
</dbReference>
<comment type="pathway">
    <text evidence="1 9">Porphyrin-containing compound metabolism; protoporphyrin-IX biosynthesis; coproporphyrinogen-III from 5-aminolevulinate: step 3/4.</text>
</comment>
<keyword evidence="5 9" id="KW-0627">Porphyrin biosynthesis</keyword>
<dbReference type="PANTHER" id="PTHR38042:SF1">
    <property type="entry name" value="UROPORPHYRINOGEN-III SYNTHASE, CHLOROPLASTIC"/>
    <property type="match status" value="1"/>
</dbReference>
<dbReference type="InterPro" id="IPR039793">
    <property type="entry name" value="UROS/Hem4"/>
</dbReference>
<evidence type="ECO:0000256" key="5">
    <source>
        <dbReference type="ARBA" id="ARBA00023244"/>
    </source>
</evidence>
<evidence type="ECO:0000256" key="6">
    <source>
        <dbReference type="ARBA" id="ARBA00037589"/>
    </source>
</evidence>
<reference evidence="11 12" key="1">
    <citation type="submission" date="2019-12" db="EMBL/GenBank/DDBJ databases">
        <authorList>
            <person name="Xu J."/>
        </authorList>
    </citation>
    <scope>NUCLEOTIDE SEQUENCE [LARGE SCALE GENOMIC DNA]</scope>
    <source>
        <strain evidence="11 12">HX-5-24</strain>
    </source>
</reference>
<evidence type="ECO:0000259" key="10">
    <source>
        <dbReference type="Pfam" id="PF02602"/>
    </source>
</evidence>
<evidence type="ECO:0000256" key="8">
    <source>
        <dbReference type="ARBA" id="ARBA00048617"/>
    </source>
</evidence>
<dbReference type="Gene3D" id="3.40.50.10090">
    <property type="match status" value="2"/>
</dbReference>
<dbReference type="Proteomes" id="UP000479692">
    <property type="component" value="Unassembled WGS sequence"/>
</dbReference>
<evidence type="ECO:0000256" key="7">
    <source>
        <dbReference type="ARBA" id="ARBA00040167"/>
    </source>
</evidence>
<evidence type="ECO:0000256" key="2">
    <source>
        <dbReference type="ARBA" id="ARBA00008133"/>
    </source>
</evidence>
<dbReference type="Pfam" id="PF02602">
    <property type="entry name" value="HEM4"/>
    <property type="match status" value="1"/>
</dbReference>
<protein>
    <recommendedName>
        <fullName evidence="7 9">Uroporphyrinogen-III synthase</fullName>
        <ecNumber evidence="3 9">4.2.1.75</ecNumber>
    </recommendedName>
</protein>
<comment type="catalytic activity">
    <reaction evidence="8 9">
        <text>hydroxymethylbilane = uroporphyrinogen III + H2O</text>
        <dbReference type="Rhea" id="RHEA:18965"/>
        <dbReference type="ChEBI" id="CHEBI:15377"/>
        <dbReference type="ChEBI" id="CHEBI:57308"/>
        <dbReference type="ChEBI" id="CHEBI:57845"/>
        <dbReference type="EC" id="4.2.1.75"/>
    </reaction>
</comment>
<evidence type="ECO:0000313" key="12">
    <source>
        <dbReference type="Proteomes" id="UP000479692"/>
    </source>
</evidence>
<dbReference type="SUPFAM" id="SSF69618">
    <property type="entry name" value="HemD-like"/>
    <property type="match status" value="1"/>
</dbReference>
<sequence length="255" mass="26833">MRETASPRSPAWYVISLRPLGQHDAVRRAAARAGMGCVALSTMRIVVCGDAKTQRRLRDALAAPRVVFTSPNAVRAAASMGSLKRKRAQQFFAIGAGTAAALRRAGVDDVHVPARADSDALLAMDALQDIAGMRVGLVTAPGGRDRLEPGLRARGASVLRADVYAREAQAPSPRAFAALRAARGRWAIALSSGEALRTLVEHAPADLVAKLRAARVLAGSPRLADEARALGFRDLRLAEGARPADLVAARDARGA</sequence>
<organism evidence="11 12">
    <name type="scientific">Noviluteimonas gilva</name>
    <dbReference type="NCBI Taxonomy" id="2682097"/>
    <lineage>
        <taxon>Bacteria</taxon>
        <taxon>Pseudomonadati</taxon>
        <taxon>Pseudomonadota</taxon>
        <taxon>Gammaproteobacteria</taxon>
        <taxon>Lysobacterales</taxon>
        <taxon>Lysobacteraceae</taxon>
        <taxon>Noviluteimonas</taxon>
    </lineage>
</organism>
<dbReference type="InterPro" id="IPR003754">
    <property type="entry name" value="4pyrrol_synth_uPrphyn_synth"/>
</dbReference>
<evidence type="ECO:0000313" key="11">
    <source>
        <dbReference type="EMBL" id="MUV13299.1"/>
    </source>
</evidence>
<evidence type="ECO:0000256" key="3">
    <source>
        <dbReference type="ARBA" id="ARBA00013109"/>
    </source>
</evidence>
<dbReference type="GO" id="GO:0006780">
    <property type="term" value="P:uroporphyrinogen III biosynthetic process"/>
    <property type="evidence" value="ECO:0007669"/>
    <property type="project" value="UniProtKB-UniRule"/>
</dbReference>
<comment type="caution">
    <text evidence="11">The sequence shown here is derived from an EMBL/GenBank/DDBJ whole genome shotgun (WGS) entry which is preliminary data.</text>
</comment>
<dbReference type="InterPro" id="IPR036108">
    <property type="entry name" value="4pyrrol_syn_uPrphyn_synt_sf"/>
</dbReference>
<gene>
    <name evidence="11" type="ORF">GN331_03665</name>
</gene>
<name>A0A7C9LHP9_9GAMM</name>
<comment type="function">
    <text evidence="6 9">Catalyzes cyclization of the linear tetrapyrrole, hydroxymethylbilane, to the macrocyclic uroporphyrinogen III.</text>
</comment>
<dbReference type="EC" id="4.2.1.75" evidence="3 9"/>
<evidence type="ECO:0000256" key="9">
    <source>
        <dbReference type="RuleBase" id="RU366031"/>
    </source>
</evidence>
<dbReference type="GO" id="GO:0004852">
    <property type="term" value="F:uroporphyrinogen-III synthase activity"/>
    <property type="evidence" value="ECO:0007669"/>
    <property type="project" value="UniProtKB-UniRule"/>
</dbReference>
<dbReference type="AlphaFoldDB" id="A0A7C9LHP9"/>